<organism evidence="2 3">
    <name type="scientific">Roseicella aerolata</name>
    <dbReference type="NCBI Taxonomy" id="2883479"/>
    <lineage>
        <taxon>Bacteria</taxon>
        <taxon>Pseudomonadati</taxon>
        <taxon>Pseudomonadota</taxon>
        <taxon>Alphaproteobacteria</taxon>
        <taxon>Acetobacterales</taxon>
        <taxon>Roseomonadaceae</taxon>
        <taxon>Roseicella</taxon>
    </lineage>
</organism>
<sequence>MRPMPGLSRPLFLGALALLLCLPALLNGFPLLFDDSAHYLRKPFAFAQELAQGRLSTDAGQYRGYMPSHFGGGEAAPGSAGSAPAAAPEAGPSVALSGNPFFLRPAPYSLALLPFAHPVTLLLLPFAQALLVVLLADALLRALAGPAPPAWARAALAIALLGSAAPWLASQVMPDVLTGCLALWLALLVVGGDWLRSPWRAAGFALLGAFLVGSHLSHLPLAAGGALVGLGLRWLIERGRDPLRWRRAGLALATLLLAAGGLVGTNLVFGKKATLSESSPLFMLARMVGDGTAARVLEKECPAGAPWLLCQQPEFWRLHSDHFLWQPDSPWLRHWAERDRFLAEAREITGRVLRDHPAEQAARSLENVARQLVTLWIDPAMAEPPLRSFSELVAQMGEPAARLSAGSWASTGDPRLDAYRRLQDRTQQALFWAALLALAGVAVLAARARRGPLLAVAVLGGALVLGNAFLAGALSAVHGRYQSRITWPVTVLAVAAGAAALRPRGVMDRAAPVRYEAAQAGLAQR</sequence>
<dbReference type="AlphaFoldDB" id="A0A9X1IBF7"/>
<reference evidence="2" key="1">
    <citation type="submission" date="2021-10" db="EMBL/GenBank/DDBJ databases">
        <title>Roseicella aerolatum sp. nov., isolated from aerosols of e-waste dismantling site.</title>
        <authorList>
            <person name="Qin T."/>
        </authorList>
    </citation>
    <scope>NUCLEOTIDE SEQUENCE</scope>
    <source>
        <strain evidence="2">GB24</strain>
    </source>
</reference>
<feature type="transmembrane region" description="Helical" evidence="1">
    <location>
        <begin position="207"/>
        <end position="236"/>
    </location>
</feature>
<feature type="transmembrane region" description="Helical" evidence="1">
    <location>
        <begin position="248"/>
        <end position="269"/>
    </location>
</feature>
<gene>
    <name evidence="2" type="ORF">LHA35_05445</name>
</gene>
<keyword evidence="1" id="KW-0472">Membrane</keyword>
<keyword evidence="1" id="KW-0812">Transmembrane</keyword>
<dbReference type="RefSeq" id="WP_226605532.1">
    <property type="nucleotide sequence ID" value="NZ_JAJAQI010000006.1"/>
</dbReference>
<keyword evidence="3" id="KW-1185">Reference proteome</keyword>
<feature type="transmembrane region" description="Helical" evidence="1">
    <location>
        <begin position="429"/>
        <end position="448"/>
    </location>
</feature>
<feature type="transmembrane region" description="Helical" evidence="1">
    <location>
        <begin position="151"/>
        <end position="170"/>
    </location>
</feature>
<comment type="caution">
    <text evidence="2">The sequence shown here is derived from an EMBL/GenBank/DDBJ whole genome shotgun (WGS) entry which is preliminary data.</text>
</comment>
<evidence type="ECO:0000313" key="2">
    <source>
        <dbReference type="EMBL" id="MCB4821176.1"/>
    </source>
</evidence>
<proteinExistence type="predicted"/>
<accession>A0A9X1IBF7</accession>
<dbReference type="EMBL" id="JAJAQI010000006">
    <property type="protein sequence ID" value="MCB4821176.1"/>
    <property type="molecule type" value="Genomic_DNA"/>
</dbReference>
<evidence type="ECO:0000256" key="1">
    <source>
        <dbReference type="SAM" id="Phobius"/>
    </source>
</evidence>
<dbReference type="Proteomes" id="UP001139311">
    <property type="component" value="Unassembled WGS sequence"/>
</dbReference>
<keyword evidence="1" id="KW-1133">Transmembrane helix</keyword>
<feature type="transmembrane region" description="Helical" evidence="1">
    <location>
        <begin position="115"/>
        <end position="139"/>
    </location>
</feature>
<name>A0A9X1IBF7_9PROT</name>
<protein>
    <submittedName>
        <fullName evidence="2">Uncharacterized protein</fullName>
    </submittedName>
</protein>
<evidence type="ECO:0000313" key="3">
    <source>
        <dbReference type="Proteomes" id="UP001139311"/>
    </source>
</evidence>
<feature type="transmembrane region" description="Helical" evidence="1">
    <location>
        <begin position="176"/>
        <end position="195"/>
    </location>
</feature>
<feature type="transmembrane region" description="Helical" evidence="1">
    <location>
        <begin position="454"/>
        <end position="477"/>
    </location>
</feature>